<keyword evidence="3" id="KW-1185">Reference proteome</keyword>
<protein>
    <submittedName>
        <fullName evidence="2">Uncharacterized protein</fullName>
    </submittedName>
</protein>
<reference evidence="2" key="2">
    <citation type="submission" date="2020-11" db="EMBL/GenBank/DDBJ databases">
        <authorList>
            <person name="McCartney M.A."/>
            <person name="Auch B."/>
            <person name="Kono T."/>
            <person name="Mallez S."/>
            <person name="Becker A."/>
            <person name="Gohl D.M."/>
            <person name="Silverstein K.A.T."/>
            <person name="Koren S."/>
            <person name="Bechman K.B."/>
            <person name="Herman A."/>
            <person name="Abrahante J.E."/>
            <person name="Garbe J."/>
        </authorList>
    </citation>
    <scope>NUCLEOTIDE SEQUENCE</scope>
    <source>
        <strain evidence="2">Duluth1</strain>
        <tissue evidence="2">Whole animal</tissue>
    </source>
</reference>
<dbReference type="Proteomes" id="UP000828390">
    <property type="component" value="Unassembled WGS sequence"/>
</dbReference>
<reference evidence="2" key="1">
    <citation type="journal article" date="2019" name="bioRxiv">
        <title>The Genome of the Zebra Mussel, Dreissena polymorpha: A Resource for Invasive Species Research.</title>
        <authorList>
            <person name="McCartney M.A."/>
            <person name="Auch B."/>
            <person name="Kono T."/>
            <person name="Mallez S."/>
            <person name="Zhang Y."/>
            <person name="Obille A."/>
            <person name="Becker A."/>
            <person name="Abrahante J.E."/>
            <person name="Garbe J."/>
            <person name="Badalamenti J.P."/>
            <person name="Herman A."/>
            <person name="Mangelson H."/>
            <person name="Liachko I."/>
            <person name="Sullivan S."/>
            <person name="Sone E.D."/>
            <person name="Koren S."/>
            <person name="Silverstein K.A.T."/>
            <person name="Beckman K.B."/>
            <person name="Gohl D.M."/>
        </authorList>
    </citation>
    <scope>NUCLEOTIDE SEQUENCE</scope>
    <source>
        <strain evidence="2">Duluth1</strain>
        <tissue evidence="2">Whole animal</tissue>
    </source>
</reference>
<feature type="region of interest" description="Disordered" evidence="1">
    <location>
        <begin position="1"/>
        <end position="29"/>
    </location>
</feature>
<sequence>MGARNTINTTGSKSSPKHASTGSNTLQTERSCLLVEGSVGKSTTPQPINRESPPSRLLLWNRYPNTHLIYAPPPLYRLSRGIHPLRDALLWLPGGPPR</sequence>
<dbReference type="EMBL" id="JAIWYP010000001">
    <property type="protein sequence ID" value="KAH3891562.1"/>
    <property type="molecule type" value="Genomic_DNA"/>
</dbReference>
<gene>
    <name evidence="2" type="ORF">DPMN_015666</name>
</gene>
<name>A0A9D4N871_DREPO</name>
<dbReference type="AlphaFoldDB" id="A0A9D4N871"/>
<organism evidence="2 3">
    <name type="scientific">Dreissena polymorpha</name>
    <name type="common">Zebra mussel</name>
    <name type="synonym">Mytilus polymorpha</name>
    <dbReference type="NCBI Taxonomy" id="45954"/>
    <lineage>
        <taxon>Eukaryota</taxon>
        <taxon>Metazoa</taxon>
        <taxon>Spiralia</taxon>
        <taxon>Lophotrochozoa</taxon>
        <taxon>Mollusca</taxon>
        <taxon>Bivalvia</taxon>
        <taxon>Autobranchia</taxon>
        <taxon>Heteroconchia</taxon>
        <taxon>Euheterodonta</taxon>
        <taxon>Imparidentia</taxon>
        <taxon>Neoheterodontei</taxon>
        <taxon>Myida</taxon>
        <taxon>Dreissenoidea</taxon>
        <taxon>Dreissenidae</taxon>
        <taxon>Dreissena</taxon>
    </lineage>
</organism>
<proteinExistence type="predicted"/>
<evidence type="ECO:0000256" key="1">
    <source>
        <dbReference type="SAM" id="MobiDB-lite"/>
    </source>
</evidence>
<comment type="caution">
    <text evidence="2">The sequence shown here is derived from an EMBL/GenBank/DDBJ whole genome shotgun (WGS) entry which is preliminary data.</text>
</comment>
<evidence type="ECO:0000313" key="2">
    <source>
        <dbReference type="EMBL" id="KAH3891562.1"/>
    </source>
</evidence>
<evidence type="ECO:0000313" key="3">
    <source>
        <dbReference type="Proteomes" id="UP000828390"/>
    </source>
</evidence>
<accession>A0A9D4N871</accession>